<dbReference type="InterPro" id="IPR000555">
    <property type="entry name" value="JAMM/MPN+_dom"/>
</dbReference>
<reference evidence="3" key="1">
    <citation type="submission" date="2015-07" db="EMBL/GenBank/DDBJ databases">
        <title>Adaptation to a free-living lifestyle via gene acquisitions in the diplomonad Trepomonas sp. PC1.</title>
        <authorList>
            <person name="Xu F."/>
            <person name="Jerlstrom-Hultqvist J."/>
            <person name="Kolisko M."/>
            <person name="Simpson A.G.B."/>
            <person name="Roger A.J."/>
            <person name="Svard S.G."/>
            <person name="Andersson J.O."/>
        </authorList>
    </citation>
    <scope>NUCLEOTIDE SEQUENCE</scope>
    <source>
        <strain evidence="3">PC1</strain>
    </source>
</reference>
<dbReference type="PANTHER" id="PTHR10540">
    <property type="entry name" value="EUKARYOTIC TRANSLATION INITIATION FACTOR 3 SUBUNIT F-RELATED"/>
    <property type="match status" value="1"/>
</dbReference>
<dbReference type="GO" id="GO:0043161">
    <property type="term" value="P:proteasome-mediated ubiquitin-dependent protein catabolic process"/>
    <property type="evidence" value="ECO:0007669"/>
    <property type="project" value="TreeGrafter"/>
</dbReference>
<accession>A0A146K5W0</accession>
<dbReference type="EMBL" id="GDID01005332">
    <property type="protein sequence ID" value="JAP91274.1"/>
    <property type="molecule type" value="Transcribed_RNA"/>
</dbReference>
<evidence type="ECO:0000259" key="2">
    <source>
        <dbReference type="PROSITE" id="PS50249"/>
    </source>
</evidence>
<keyword evidence="3" id="KW-0647">Proteasome</keyword>
<evidence type="ECO:0000313" key="3">
    <source>
        <dbReference type="EMBL" id="JAP91274.1"/>
    </source>
</evidence>
<feature type="domain" description="MPN" evidence="2">
    <location>
        <begin position="7"/>
        <end position="157"/>
    </location>
</feature>
<dbReference type="Pfam" id="PF01398">
    <property type="entry name" value="JAB"/>
    <property type="match status" value="1"/>
</dbReference>
<name>A0A146K5W0_9EUKA</name>
<dbReference type="SMART" id="SM00232">
    <property type="entry name" value="JAB_MPN"/>
    <property type="match status" value="1"/>
</dbReference>
<sequence>VNSKCDVLIQPTVLFQIADHRRRKLSDSIRTNAQRVVGCLIGVKQGNKVIINNSYPIPFEENSQACYVDTVYAQKMADMFRKVYSDEFIIGYYSTSTQFRQCDTELATKMMHLMDNCYLLNVDCTDGGQFEPFFKLYKIQEVDQQTNIVPVDTELHWSLVEKIVLAGPSQKRELQDVVSSLGVMEDELGALIKYLQSENTDLMIVDHIQELLNMQVTEDLDLLIRKGNDSAVRIVLGELVKVMVQMKKNKENSDAKEIKNKEAKESKEQAVK</sequence>
<gene>
    <name evidence="3" type="ORF">TPC1_17159</name>
</gene>
<dbReference type="PROSITE" id="PS50249">
    <property type="entry name" value="MPN"/>
    <property type="match status" value="1"/>
</dbReference>
<dbReference type="Gene3D" id="3.40.140.10">
    <property type="entry name" value="Cytidine Deaminase, domain 2"/>
    <property type="match status" value="1"/>
</dbReference>
<dbReference type="InterPro" id="IPR037518">
    <property type="entry name" value="MPN"/>
</dbReference>
<dbReference type="AlphaFoldDB" id="A0A146K5W0"/>
<proteinExistence type="predicted"/>
<protein>
    <submittedName>
        <fullName evidence="3">26S proteasome non-ATPase regulatory subunit</fullName>
    </submittedName>
</protein>
<organism evidence="3">
    <name type="scientific">Trepomonas sp. PC1</name>
    <dbReference type="NCBI Taxonomy" id="1076344"/>
    <lineage>
        <taxon>Eukaryota</taxon>
        <taxon>Metamonada</taxon>
        <taxon>Diplomonadida</taxon>
        <taxon>Hexamitidae</taxon>
        <taxon>Hexamitinae</taxon>
        <taxon>Trepomonas</taxon>
    </lineage>
</organism>
<evidence type="ECO:0000256" key="1">
    <source>
        <dbReference type="SAM" id="MobiDB-lite"/>
    </source>
</evidence>
<dbReference type="PANTHER" id="PTHR10540:SF7">
    <property type="entry name" value="26S PROTEASOME NON-ATPASE REGULATORY SUBUNIT 7"/>
    <property type="match status" value="1"/>
</dbReference>
<dbReference type="GO" id="GO:0000502">
    <property type="term" value="C:proteasome complex"/>
    <property type="evidence" value="ECO:0007669"/>
    <property type="project" value="UniProtKB-KW"/>
</dbReference>
<dbReference type="GO" id="GO:0008237">
    <property type="term" value="F:metallopeptidase activity"/>
    <property type="evidence" value="ECO:0007669"/>
    <property type="project" value="InterPro"/>
</dbReference>
<feature type="non-terminal residue" evidence="3">
    <location>
        <position position="1"/>
    </location>
</feature>
<feature type="region of interest" description="Disordered" evidence="1">
    <location>
        <begin position="250"/>
        <end position="272"/>
    </location>
</feature>